<gene>
    <name evidence="1" type="primary">31</name>
    <name evidence="1" type="ORF">SEA_STILES_31</name>
</gene>
<dbReference type="KEGG" id="vg:55619364"/>
<evidence type="ECO:0000313" key="1">
    <source>
        <dbReference type="EMBL" id="QDF20005.1"/>
    </source>
</evidence>
<dbReference type="EMBL" id="MK977710">
    <property type="protein sequence ID" value="QDF20005.1"/>
    <property type="molecule type" value="Genomic_DNA"/>
</dbReference>
<organism evidence="1 2">
    <name type="scientific">Corynebacterium phage Stiles</name>
    <dbReference type="NCBI Taxonomy" id="2588504"/>
    <lineage>
        <taxon>Viruses</taxon>
        <taxon>Duplodnaviria</taxon>
        <taxon>Heunggongvirae</taxon>
        <taxon>Uroviricota</taxon>
        <taxon>Caudoviricetes</taxon>
        <taxon>Samwavirus</taxon>
        <taxon>Samwavirus stiles</taxon>
    </lineage>
</organism>
<sequence length="91" mass="9915">MHTVKTTRVRGEWVDELLKAYGTVTAVAAEMGVDKSTASRWLAGDGEATGRFIGTVLLTFPVSFDDAFVVTEEIAQRRKARVYRHATGVAA</sequence>
<dbReference type="InterPro" id="IPR001387">
    <property type="entry name" value="Cro/C1-type_HTH"/>
</dbReference>
<dbReference type="GeneID" id="55619364"/>
<proteinExistence type="predicted"/>
<dbReference type="RefSeq" id="YP_009848956.1">
    <property type="nucleotide sequence ID" value="NC_048789.1"/>
</dbReference>
<protein>
    <submittedName>
        <fullName evidence="1">Uncharacterized protein</fullName>
    </submittedName>
</protein>
<keyword evidence="2" id="KW-1185">Reference proteome</keyword>
<name>A0A4Y6EPE5_9CAUD</name>
<accession>A0A4Y6EPE5</accession>
<reference evidence="1 2" key="1">
    <citation type="submission" date="2019-05" db="EMBL/GenBank/DDBJ databases">
        <authorList>
            <person name="Albert R.M."/>
            <person name="Nur A.I."/>
            <person name="Ayala A."/>
            <person name="Bradley M.S."/>
            <person name="Burch R.E."/>
            <person name="Chen M."/>
            <person name="Dulaney A."/>
            <person name="Kakulamarri P.S."/>
            <person name="Kelly K.U."/>
            <person name="Maynor S.D."/>
            <person name="Perritt S.E."/>
            <person name="Praveen H."/>
            <person name="Slemons D.M."/>
            <person name="Snidow C.R."/>
            <person name="Thalluri S."/>
            <person name="Vyawahare A.K."/>
            <person name="Williams M.R."/>
            <person name="Monti D.L."/>
            <person name="Garlena R.A."/>
            <person name="Russell D.A."/>
            <person name="Pope W.H."/>
            <person name="Jacobs-Sera D."/>
            <person name="Hatfull G.F."/>
        </authorList>
    </citation>
    <scope>NUCLEOTIDE SEQUENCE [LARGE SCALE GENOMIC DNA]</scope>
</reference>
<dbReference type="CDD" id="cd00093">
    <property type="entry name" value="HTH_XRE"/>
    <property type="match status" value="1"/>
</dbReference>
<evidence type="ECO:0000313" key="2">
    <source>
        <dbReference type="Proteomes" id="UP000320550"/>
    </source>
</evidence>
<dbReference type="Proteomes" id="UP000320550">
    <property type="component" value="Segment"/>
</dbReference>